<keyword evidence="9" id="KW-1185">Reference proteome</keyword>
<name>A0ABZ1N6D3_9NOCA</name>
<dbReference type="Pfam" id="PF00145">
    <property type="entry name" value="DNA_methylase"/>
    <property type="match status" value="1"/>
</dbReference>
<dbReference type="GO" id="GO:0003886">
    <property type="term" value="F:DNA (cytosine-5-)-methyltransferase activity"/>
    <property type="evidence" value="ECO:0007669"/>
    <property type="project" value="UniProtKB-EC"/>
</dbReference>
<evidence type="ECO:0000256" key="5">
    <source>
        <dbReference type="PROSITE-ProRule" id="PRU01016"/>
    </source>
</evidence>
<keyword evidence="2 5" id="KW-0808">Transferase</keyword>
<evidence type="ECO:0000256" key="6">
    <source>
        <dbReference type="RuleBase" id="RU000416"/>
    </source>
</evidence>
<keyword evidence="1 5" id="KW-0489">Methyltransferase</keyword>
<organism evidence="8 9">
    <name type="scientific">Nocardia salmonicida</name>
    <dbReference type="NCBI Taxonomy" id="53431"/>
    <lineage>
        <taxon>Bacteria</taxon>
        <taxon>Bacillati</taxon>
        <taxon>Actinomycetota</taxon>
        <taxon>Actinomycetes</taxon>
        <taxon>Mycobacteriales</taxon>
        <taxon>Nocardiaceae</taxon>
        <taxon>Nocardia</taxon>
    </lineage>
</organism>
<proteinExistence type="inferred from homology"/>
<comment type="catalytic activity">
    <reaction evidence="7">
        <text>a 2'-deoxycytidine in DNA + S-adenosyl-L-methionine = a 5-methyl-2'-deoxycytidine in DNA + S-adenosyl-L-homocysteine + H(+)</text>
        <dbReference type="Rhea" id="RHEA:13681"/>
        <dbReference type="Rhea" id="RHEA-COMP:11369"/>
        <dbReference type="Rhea" id="RHEA-COMP:11370"/>
        <dbReference type="ChEBI" id="CHEBI:15378"/>
        <dbReference type="ChEBI" id="CHEBI:57856"/>
        <dbReference type="ChEBI" id="CHEBI:59789"/>
        <dbReference type="ChEBI" id="CHEBI:85452"/>
        <dbReference type="ChEBI" id="CHEBI:85454"/>
        <dbReference type="EC" id="2.1.1.37"/>
    </reaction>
</comment>
<gene>
    <name evidence="8" type="primary">dcm</name>
    <name evidence="8" type="ORF">OG308_30430</name>
</gene>
<dbReference type="NCBIfam" id="TIGR00675">
    <property type="entry name" value="dcm"/>
    <property type="match status" value="1"/>
</dbReference>
<dbReference type="InterPro" id="IPR001525">
    <property type="entry name" value="C5_MeTfrase"/>
</dbReference>
<comment type="similarity">
    <text evidence="5 6">Belongs to the class I-like SAM-binding methyltransferase superfamily. C5-methyltransferase family.</text>
</comment>
<dbReference type="EMBL" id="CP109527">
    <property type="protein sequence ID" value="WTY35539.1"/>
    <property type="molecule type" value="Genomic_DNA"/>
</dbReference>
<sequence>MTSLSVIEICAGAGGQALGLDLAGFDHELAVELDATAAQTLLLNRPIWDVRVGDVADLAVFDPSAFAPKRRAAAGRPPIDLLAGGVPCPPFSIAGKQLGANDERDLFAWAVEQVEIVQPRALLLENVRGLSMPRFAGYRQHVLDRLDQLGYHAEWRLINASDYGVPQLRPRFVLVAMRPDEFKFFQWPDKTPGTLTVGETLRTIMRRRKWTGADAWAAAAADIAPTIVGGSKKHGGADLGPTRAKRAWAEMGVDATGVHDTPPPYDKRPMTTLGPKLTVEMVARLQGWVFIDHTDNGHQRLVEKEAAKDPSVNLDYAWRFEGRKTAQYRQIGNAFPPPVARAIGTSIARALRMEGDVVDRAVDAATDPVYQALSRATTYLSAPQIARQSGLDLNDPEIDRRISLLSRDFEIIKLERSSELLYKLGEFRAFTGQEDHSRHEYYRTARSRIS</sequence>
<dbReference type="InterPro" id="IPR031303">
    <property type="entry name" value="C5_meth_CS"/>
</dbReference>
<dbReference type="PANTHER" id="PTHR10629">
    <property type="entry name" value="CYTOSINE-SPECIFIC METHYLTRANSFERASE"/>
    <property type="match status" value="1"/>
</dbReference>
<feature type="active site" evidence="5">
    <location>
        <position position="88"/>
    </location>
</feature>
<dbReference type="PROSITE" id="PS51679">
    <property type="entry name" value="SAM_MT_C5"/>
    <property type="match status" value="1"/>
</dbReference>
<evidence type="ECO:0000256" key="1">
    <source>
        <dbReference type="ARBA" id="ARBA00022603"/>
    </source>
</evidence>
<evidence type="ECO:0000313" key="8">
    <source>
        <dbReference type="EMBL" id="WTY35539.1"/>
    </source>
</evidence>
<keyword evidence="3 5" id="KW-0949">S-adenosyl-L-methionine</keyword>
<evidence type="ECO:0000256" key="2">
    <source>
        <dbReference type="ARBA" id="ARBA00022679"/>
    </source>
</evidence>
<dbReference type="Proteomes" id="UP001621418">
    <property type="component" value="Chromosome"/>
</dbReference>
<dbReference type="SUPFAM" id="SSF53335">
    <property type="entry name" value="S-adenosyl-L-methionine-dependent methyltransferases"/>
    <property type="match status" value="1"/>
</dbReference>
<dbReference type="PANTHER" id="PTHR10629:SF52">
    <property type="entry name" value="DNA (CYTOSINE-5)-METHYLTRANSFERASE 1"/>
    <property type="match status" value="1"/>
</dbReference>
<evidence type="ECO:0000313" key="9">
    <source>
        <dbReference type="Proteomes" id="UP001621418"/>
    </source>
</evidence>
<protein>
    <recommendedName>
        <fullName evidence="7">Cytosine-specific methyltransferase</fullName>
        <ecNumber evidence="7">2.1.1.37</ecNumber>
    </recommendedName>
</protein>
<accession>A0ABZ1N6D3</accession>
<keyword evidence="4" id="KW-0680">Restriction system</keyword>
<dbReference type="InterPro" id="IPR050390">
    <property type="entry name" value="C5-Methyltransferase"/>
</dbReference>
<dbReference type="PRINTS" id="PR00105">
    <property type="entry name" value="C5METTRFRASE"/>
</dbReference>
<dbReference type="InterPro" id="IPR018117">
    <property type="entry name" value="C5_DNA_meth_AS"/>
</dbReference>
<dbReference type="RefSeq" id="WP_405147830.1">
    <property type="nucleotide sequence ID" value="NZ_CP109527.1"/>
</dbReference>
<dbReference type="PROSITE" id="PS00095">
    <property type="entry name" value="C5_MTASE_2"/>
    <property type="match status" value="1"/>
</dbReference>
<evidence type="ECO:0000256" key="3">
    <source>
        <dbReference type="ARBA" id="ARBA00022691"/>
    </source>
</evidence>
<dbReference type="Gene3D" id="3.40.50.150">
    <property type="entry name" value="Vaccinia Virus protein VP39"/>
    <property type="match status" value="2"/>
</dbReference>
<evidence type="ECO:0000256" key="4">
    <source>
        <dbReference type="ARBA" id="ARBA00022747"/>
    </source>
</evidence>
<dbReference type="InterPro" id="IPR029063">
    <property type="entry name" value="SAM-dependent_MTases_sf"/>
</dbReference>
<dbReference type="PROSITE" id="PS00094">
    <property type="entry name" value="C5_MTASE_1"/>
    <property type="match status" value="1"/>
</dbReference>
<reference evidence="8 9" key="1">
    <citation type="submission" date="2022-10" db="EMBL/GenBank/DDBJ databases">
        <title>The complete genomes of actinobacterial strains from the NBC collection.</title>
        <authorList>
            <person name="Joergensen T.S."/>
            <person name="Alvarez Arevalo M."/>
            <person name="Sterndorff E.B."/>
            <person name="Faurdal D."/>
            <person name="Vuksanovic O."/>
            <person name="Mourched A.-S."/>
            <person name="Charusanti P."/>
            <person name="Shaw S."/>
            <person name="Blin K."/>
            <person name="Weber T."/>
        </authorList>
    </citation>
    <scope>NUCLEOTIDE SEQUENCE [LARGE SCALE GENOMIC DNA]</scope>
    <source>
        <strain evidence="8 9">NBC_01413</strain>
    </source>
</reference>
<dbReference type="GO" id="GO:0032259">
    <property type="term" value="P:methylation"/>
    <property type="evidence" value="ECO:0007669"/>
    <property type="project" value="UniProtKB-KW"/>
</dbReference>
<evidence type="ECO:0000256" key="7">
    <source>
        <dbReference type="RuleBase" id="RU000417"/>
    </source>
</evidence>
<dbReference type="EC" id="2.1.1.37" evidence="7"/>